<keyword evidence="2" id="KW-0812">Transmembrane</keyword>
<feature type="compositionally biased region" description="Basic and acidic residues" evidence="1">
    <location>
        <begin position="1"/>
        <end position="11"/>
    </location>
</feature>
<accession>A0A852YAT1</accession>
<protein>
    <submittedName>
        <fullName evidence="3">Uncharacterized protein (TIGR02611 family)</fullName>
    </submittedName>
</protein>
<name>A0A852YAT1_9MICO</name>
<keyword evidence="2" id="KW-1133">Transmembrane helix</keyword>
<dbReference type="AlphaFoldDB" id="A0A852YAT1"/>
<evidence type="ECO:0000313" key="4">
    <source>
        <dbReference type="Proteomes" id="UP000553888"/>
    </source>
</evidence>
<feature type="transmembrane region" description="Helical" evidence="2">
    <location>
        <begin position="75"/>
        <end position="95"/>
    </location>
</feature>
<feature type="compositionally biased region" description="Low complexity" evidence="1">
    <location>
        <begin position="29"/>
        <end position="44"/>
    </location>
</feature>
<dbReference type="Pfam" id="PF09656">
    <property type="entry name" value="PGPGW"/>
    <property type="match status" value="1"/>
</dbReference>
<proteinExistence type="predicted"/>
<keyword evidence="2" id="KW-0472">Membrane</keyword>
<dbReference type="InterPro" id="IPR019099">
    <property type="entry name" value="Uncharacterised_PGPGW_TM"/>
</dbReference>
<feature type="region of interest" description="Disordered" evidence="1">
    <location>
        <begin position="1"/>
        <end position="47"/>
    </location>
</feature>
<organism evidence="3 4">
    <name type="scientific">Schumannella luteola</name>
    <dbReference type="NCBI Taxonomy" id="472059"/>
    <lineage>
        <taxon>Bacteria</taxon>
        <taxon>Bacillati</taxon>
        <taxon>Actinomycetota</taxon>
        <taxon>Actinomycetes</taxon>
        <taxon>Micrococcales</taxon>
        <taxon>Microbacteriaceae</taxon>
        <taxon>Schumannella</taxon>
    </lineage>
</organism>
<evidence type="ECO:0000256" key="1">
    <source>
        <dbReference type="SAM" id="MobiDB-lite"/>
    </source>
</evidence>
<feature type="region of interest" description="Disordered" evidence="1">
    <location>
        <begin position="140"/>
        <end position="167"/>
    </location>
</feature>
<sequence>MIDDARTRESGPDATGPDVTGSTAAGPDASATGSTGSPRTRSTAQRAGAALGRAVGSAFVGGRAAIRRNPKADRVYRTGVGVVGGATVALGVVLIPLPGPGALIALGGLGILGSEFEGAKKVNVRATRVVGKATATAKKVAARRRTAREARAEREAGATDAPATTAD</sequence>
<feature type="compositionally biased region" description="Low complexity" evidence="1">
    <location>
        <begin position="158"/>
        <end position="167"/>
    </location>
</feature>
<comment type="caution">
    <text evidence="3">The sequence shown here is derived from an EMBL/GenBank/DDBJ whole genome shotgun (WGS) entry which is preliminary data.</text>
</comment>
<gene>
    <name evidence="3" type="ORF">BJ979_000937</name>
</gene>
<dbReference type="EMBL" id="JACBZY010000001">
    <property type="protein sequence ID" value="NYG98311.1"/>
    <property type="molecule type" value="Genomic_DNA"/>
</dbReference>
<evidence type="ECO:0000256" key="2">
    <source>
        <dbReference type="SAM" id="Phobius"/>
    </source>
</evidence>
<evidence type="ECO:0000313" key="3">
    <source>
        <dbReference type="EMBL" id="NYG98311.1"/>
    </source>
</evidence>
<feature type="compositionally biased region" description="Basic and acidic residues" evidence="1">
    <location>
        <begin position="147"/>
        <end position="157"/>
    </location>
</feature>
<dbReference type="RefSeq" id="WP_179565669.1">
    <property type="nucleotide sequence ID" value="NZ_JACBZY010000001.1"/>
</dbReference>
<keyword evidence="4" id="KW-1185">Reference proteome</keyword>
<reference evidence="3 4" key="1">
    <citation type="submission" date="2020-07" db="EMBL/GenBank/DDBJ databases">
        <title>Sequencing the genomes of 1000 actinobacteria strains.</title>
        <authorList>
            <person name="Klenk H.-P."/>
        </authorList>
    </citation>
    <scope>NUCLEOTIDE SEQUENCE [LARGE SCALE GENOMIC DNA]</scope>
    <source>
        <strain evidence="3 4">DSM 23141</strain>
    </source>
</reference>
<dbReference type="Proteomes" id="UP000553888">
    <property type="component" value="Unassembled WGS sequence"/>
</dbReference>